<keyword evidence="3" id="KW-0812">Transmembrane</keyword>
<name>D3Q5E2_STANL</name>
<dbReference type="AlphaFoldDB" id="D3Q5E2"/>
<proteinExistence type="inferred from homology"/>
<gene>
    <name evidence="5" type="ordered locus">Snas_6386</name>
</gene>
<dbReference type="NCBIfam" id="TIGR00350">
    <property type="entry name" value="lytR_cpsA_psr"/>
    <property type="match status" value="1"/>
</dbReference>
<dbReference type="KEGG" id="sna:Snas_6386"/>
<feature type="region of interest" description="Disordered" evidence="2">
    <location>
        <begin position="1"/>
        <end position="43"/>
    </location>
</feature>
<evidence type="ECO:0000259" key="4">
    <source>
        <dbReference type="Pfam" id="PF03816"/>
    </source>
</evidence>
<protein>
    <submittedName>
        <fullName evidence="5">Cell envelope-related transcriptional attenuator</fullName>
    </submittedName>
</protein>
<evidence type="ECO:0000313" key="5">
    <source>
        <dbReference type="EMBL" id="ADD46002.1"/>
    </source>
</evidence>
<dbReference type="RefSeq" id="WP_013021573.1">
    <property type="nucleotide sequence ID" value="NC_013947.1"/>
</dbReference>
<evidence type="ECO:0000313" key="6">
    <source>
        <dbReference type="Proteomes" id="UP000000844"/>
    </source>
</evidence>
<dbReference type="Pfam" id="PF03816">
    <property type="entry name" value="LytR_cpsA_psr"/>
    <property type="match status" value="1"/>
</dbReference>
<keyword evidence="6" id="KW-1185">Reference proteome</keyword>
<dbReference type="eggNOG" id="COG1316">
    <property type="taxonomic scope" value="Bacteria"/>
</dbReference>
<keyword evidence="3" id="KW-1133">Transmembrane helix</keyword>
<accession>D3Q5E2</accession>
<keyword evidence="3" id="KW-0472">Membrane</keyword>
<dbReference type="PANTHER" id="PTHR33392:SF6">
    <property type="entry name" value="POLYISOPRENYL-TEICHOIC ACID--PEPTIDOGLYCAN TEICHOIC ACID TRANSFERASE TAGU"/>
    <property type="match status" value="1"/>
</dbReference>
<dbReference type="EMBL" id="CP001778">
    <property type="protein sequence ID" value="ADD46002.1"/>
    <property type="molecule type" value="Genomic_DNA"/>
</dbReference>
<evidence type="ECO:0000256" key="1">
    <source>
        <dbReference type="ARBA" id="ARBA00006068"/>
    </source>
</evidence>
<feature type="transmembrane region" description="Helical" evidence="3">
    <location>
        <begin position="51"/>
        <end position="74"/>
    </location>
</feature>
<organism evidence="5 6">
    <name type="scientific">Stackebrandtia nassauensis (strain DSM 44728 / CIP 108903 / NRRL B-16338 / NBRC 102104 / LLR-40K-21)</name>
    <dbReference type="NCBI Taxonomy" id="446470"/>
    <lineage>
        <taxon>Bacteria</taxon>
        <taxon>Bacillati</taxon>
        <taxon>Actinomycetota</taxon>
        <taxon>Actinomycetes</taxon>
        <taxon>Glycomycetales</taxon>
        <taxon>Glycomycetaceae</taxon>
        <taxon>Stackebrandtia</taxon>
    </lineage>
</organism>
<feature type="domain" description="Cell envelope-related transcriptional attenuator" evidence="4">
    <location>
        <begin position="119"/>
        <end position="283"/>
    </location>
</feature>
<dbReference type="Proteomes" id="UP000000844">
    <property type="component" value="Chromosome"/>
</dbReference>
<dbReference type="InterPro" id="IPR050922">
    <property type="entry name" value="LytR/CpsA/Psr_CW_biosynth"/>
</dbReference>
<dbReference type="Gene3D" id="3.40.630.190">
    <property type="entry name" value="LCP protein"/>
    <property type="match status" value="1"/>
</dbReference>
<evidence type="ECO:0000256" key="2">
    <source>
        <dbReference type="SAM" id="MobiDB-lite"/>
    </source>
</evidence>
<dbReference type="PANTHER" id="PTHR33392">
    <property type="entry name" value="POLYISOPRENYL-TEICHOIC ACID--PEPTIDOGLYCAN TEICHOIC ACID TRANSFERASE TAGU"/>
    <property type="match status" value="1"/>
</dbReference>
<sequence length="382" mass="40986">MSSYRSGSDRPRASARVPSGPRATGGHQYSGKTYGGGGGPRVKPPTNTARMVVLTCLVVSLIFTLGGIGAWGYAKSLNSGLDRFDAFDGVSDRPEDDDGLNILVLGSDSRNPDSTKDSRADTIMIAHVPSNGEKAYMISLPRDLWVNVPAAGDWGGGKNKLNSASFFGGVPLMVQTVEGYTDVHIDHVIEIDFNGLIKVVDALGGVTMNVEEADAPDYATPGKLTSIHKYKGKEPRTWKAGKQTLDGESALDYVRQRKQFNEGDFARMRHQRELLKAMMDKATSAGIITSPGSLTDFLSSVTDAVKVDKEFDLISTGVSLSSLRSKDLVFMVSPNIPNGYDEATGQSIVESDKEKASALYKAIAADDMASWAKDHPKDVKGS</sequence>
<comment type="similarity">
    <text evidence="1">Belongs to the LytR/CpsA/Psr (LCP) family.</text>
</comment>
<evidence type="ECO:0000256" key="3">
    <source>
        <dbReference type="SAM" id="Phobius"/>
    </source>
</evidence>
<reference evidence="5 6" key="1">
    <citation type="journal article" date="2009" name="Stand. Genomic Sci.">
        <title>Complete genome sequence of Stackebrandtia nassauensis type strain (LLR-40K-21).</title>
        <authorList>
            <person name="Munk C."/>
            <person name="Lapidus A."/>
            <person name="Copeland A."/>
            <person name="Jando M."/>
            <person name="Mayilraj S."/>
            <person name="Glavina Del Rio T."/>
            <person name="Nolan M."/>
            <person name="Chen F."/>
            <person name="Lucas S."/>
            <person name="Tice H."/>
            <person name="Cheng J.F."/>
            <person name="Han C."/>
            <person name="Detter J.C."/>
            <person name="Bruce D."/>
            <person name="Goodwin L."/>
            <person name="Chain P."/>
            <person name="Pitluck S."/>
            <person name="Goker M."/>
            <person name="Ovchinikova G."/>
            <person name="Pati A."/>
            <person name="Ivanova N."/>
            <person name="Mavromatis K."/>
            <person name="Chen A."/>
            <person name="Palaniappan K."/>
            <person name="Land M."/>
            <person name="Hauser L."/>
            <person name="Chang Y.J."/>
            <person name="Jeffries C.D."/>
            <person name="Bristow J."/>
            <person name="Eisen J.A."/>
            <person name="Markowitz V."/>
            <person name="Hugenholtz P."/>
            <person name="Kyrpides N.C."/>
            <person name="Klenk H.P."/>
        </authorList>
    </citation>
    <scope>NUCLEOTIDE SEQUENCE [LARGE SCALE GENOMIC DNA]</scope>
    <source>
        <strain evidence="6">DSM 44728 / CIP 108903 / NRRL B-16338 / NBRC 102104 / LLR-40K-21</strain>
    </source>
</reference>
<dbReference type="HOGENOM" id="CLU_016455_0_2_11"/>
<dbReference type="InterPro" id="IPR004474">
    <property type="entry name" value="LytR_CpsA_psr"/>
</dbReference>
<dbReference type="STRING" id="446470.Snas_6386"/>